<feature type="signal peptide" evidence="6">
    <location>
        <begin position="1"/>
        <end position="24"/>
    </location>
</feature>
<evidence type="ECO:0000313" key="8">
    <source>
        <dbReference type="EMBL" id="CDN53865.1"/>
    </source>
</evidence>
<keyword evidence="2 6" id="KW-0732">Signal</keyword>
<comment type="similarity">
    <text evidence="5">Belongs to the Omp25/RopB family.</text>
</comment>
<evidence type="ECO:0000256" key="5">
    <source>
        <dbReference type="ARBA" id="ARBA00038306"/>
    </source>
</evidence>
<feature type="chain" id="PRO_5001653772" evidence="6">
    <location>
        <begin position="25"/>
        <end position="209"/>
    </location>
</feature>
<protein>
    <submittedName>
        <fullName evidence="8">Outer membrane protein 22</fullName>
    </submittedName>
</protein>
<name>A0A068T984_NEOGA</name>
<dbReference type="SUPFAM" id="SSF56925">
    <property type="entry name" value="OMPA-like"/>
    <property type="match status" value="1"/>
</dbReference>
<comment type="subcellular location">
    <subcellularLocation>
        <location evidence="1">Cell outer membrane</location>
    </subcellularLocation>
</comment>
<dbReference type="PANTHER" id="PTHR34001:SF3">
    <property type="entry name" value="BLL7405 PROTEIN"/>
    <property type="match status" value="1"/>
</dbReference>
<dbReference type="GO" id="GO:0009279">
    <property type="term" value="C:cell outer membrane"/>
    <property type="evidence" value="ECO:0007669"/>
    <property type="project" value="UniProtKB-SubCell"/>
</dbReference>
<evidence type="ECO:0000256" key="6">
    <source>
        <dbReference type="SAM" id="SignalP"/>
    </source>
</evidence>
<dbReference type="RefSeq" id="WP_038542577.1">
    <property type="nucleotide sequence ID" value="NZ_HG938355.1"/>
</dbReference>
<dbReference type="Pfam" id="PF13505">
    <property type="entry name" value="OMP_b-brl"/>
    <property type="match status" value="1"/>
</dbReference>
<dbReference type="EMBL" id="HG938355">
    <property type="protein sequence ID" value="CDN53865.1"/>
    <property type="molecule type" value="Genomic_DNA"/>
</dbReference>
<dbReference type="PATRIC" id="fig|1028801.3.peg.1540"/>
<sequence length="209" mass="21806">MPSMRTRFGLSAAFAMLLSQAAMAADLDNSYVQAPYGQPATYDWTGAYVGGHAGVASSHLNPFSDGRGLAAGAQAGYNLQFNSAVLGAEVEGAYSGGADQNVHGGKLEEQWRLAAKAKVGVGLDKTLLYGTAGYAMTKFDNGNNIRRGPGWEGGYLVGGGVEQAFGNGLSAKVEYNYIVTPDVKTTTDAGTTRADINSHVIKAGINLRF</sequence>
<dbReference type="AlphaFoldDB" id="A0A068T984"/>
<gene>
    <name evidence="8" type="ORF">RG1141_CH15220</name>
</gene>
<dbReference type="Gene3D" id="2.40.160.20">
    <property type="match status" value="1"/>
</dbReference>
<dbReference type="InterPro" id="IPR027385">
    <property type="entry name" value="Beta-barrel_OMP"/>
</dbReference>
<evidence type="ECO:0000256" key="1">
    <source>
        <dbReference type="ARBA" id="ARBA00004442"/>
    </source>
</evidence>
<dbReference type="Proteomes" id="UP000028186">
    <property type="component" value="Chromosome I"/>
</dbReference>
<evidence type="ECO:0000256" key="3">
    <source>
        <dbReference type="ARBA" id="ARBA00023136"/>
    </source>
</evidence>
<keyword evidence="4" id="KW-0998">Cell outer membrane</keyword>
<accession>A0A068T984</accession>
<dbReference type="InterPro" id="IPR011250">
    <property type="entry name" value="OMP/PagP_B-barrel"/>
</dbReference>
<evidence type="ECO:0000313" key="9">
    <source>
        <dbReference type="Proteomes" id="UP000028186"/>
    </source>
</evidence>
<evidence type="ECO:0000256" key="2">
    <source>
        <dbReference type="ARBA" id="ARBA00022729"/>
    </source>
</evidence>
<dbReference type="InterPro" id="IPR051692">
    <property type="entry name" value="OMP-like"/>
</dbReference>
<evidence type="ECO:0000256" key="4">
    <source>
        <dbReference type="ARBA" id="ARBA00023237"/>
    </source>
</evidence>
<organism evidence="8 9">
    <name type="scientific">Neorhizobium galegae bv. officinalis bv. officinalis str. HAMBI 1141</name>
    <dbReference type="NCBI Taxonomy" id="1028801"/>
    <lineage>
        <taxon>Bacteria</taxon>
        <taxon>Pseudomonadati</taxon>
        <taxon>Pseudomonadota</taxon>
        <taxon>Alphaproteobacteria</taxon>
        <taxon>Hyphomicrobiales</taxon>
        <taxon>Rhizobiaceae</taxon>
        <taxon>Rhizobium/Agrobacterium group</taxon>
        <taxon>Neorhizobium</taxon>
    </lineage>
</organism>
<dbReference type="KEGG" id="ngl:RG1141_CH15220"/>
<proteinExistence type="inferred from homology"/>
<dbReference type="PANTHER" id="PTHR34001">
    <property type="entry name" value="BLL7405 PROTEIN"/>
    <property type="match status" value="1"/>
</dbReference>
<evidence type="ECO:0000259" key="7">
    <source>
        <dbReference type="Pfam" id="PF13505"/>
    </source>
</evidence>
<keyword evidence="3" id="KW-0472">Membrane</keyword>
<dbReference type="HOGENOM" id="CLU_037100_4_0_5"/>
<feature type="domain" description="Outer membrane protein beta-barrel" evidence="7">
    <location>
        <begin position="11"/>
        <end position="209"/>
    </location>
</feature>
<reference evidence="9" key="1">
    <citation type="journal article" date="2014" name="BMC Genomics">
        <title>Genome sequencing of two Neorhizobium galegae strains reveals a noeT gene responsible for the unusual acetylation of the nodulation factors.</title>
        <authorList>
            <person name="Osterman J."/>
            <person name="Marsh J."/>
            <person name="Laine P.K."/>
            <person name="Zeng Z."/>
            <person name="Alatalo E."/>
            <person name="Sullivan J.T."/>
            <person name="Young J.P."/>
            <person name="Thomas-Oates J."/>
            <person name="Paulin L."/>
            <person name="Lindstrom K."/>
        </authorList>
    </citation>
    <scope>NUCLEOTIDE SEQUENCE [LARGE SCALE GENOMIC DNA]</scope>
    <source>
        <strain evidence="9">HAMBI 1141</strain>
    </source>
</reference>
<dbReference type="eggNOG" id="COG3637">
    <property type="taxonomic scope" value="Bacteria"/>
</dbReference>